<dbReference type="PROSITE" id="PS50109">
    <property type="entry name" value="HIS_KIN"/>
    <property type="match status" value="1"/>
</dbReference>
<proteinExistence type="predicted"/>
<dbReference type="Pfam" id="PF00512">
    <property type="entry name" value="HisKA"/>
    <property type="match status" value="1"/>
</dbReference>
<sequence length="459" mass="50156">MISGPPSLRRRLLAFLALPMLGLLTFNTILAYYVALDYSNRIHDRNLIDDTHSFAQMLSTMPVTSDLSPQARFLIEYDPDGHRYFNVDSSRMGTLSGNADFSPYAPSQDCTGVHPALYDGNLNGQQVRMATVCTQAMNDPQDQLAVTVAESMADRRQRAREILMIIIPLMTMLALGTAALVWFGVTYGLRILTPLRTRLAQRRGELAPISDADVPEEIQPLISTIDDLFARQAEMITLQNRFIADAAHQLRSPLAGMALHVDQALAHGDPDTVREALQHIRRLNQRTARVSTQLLALSRAQTVPETVEALDLGVLVPQWVGMRVPEAIRDGIDLGYRGSPHPLRVLGNGAMLQEALDNLIDNALRYAGRNATVTVGVHALDDNDVELYVEDNGPGVPDDVMPRLGERFFRAPGTAASGTGLGLAIAHEAVEHFGGRLSFLNRPGGGLKVAITLPLLKAP</sequence>
<keyword evidence="9 10" id="KW-0472">Membrane</keyword>
<evidence type="ECO:0000259" key="11">
    <source>
        <dbReference type="PROSITE" id="PS50109"/>
    </source>
</evidence>
<dbReference type="SMART" id="SM00387">
    <property type="entry name" value="HATPase_c"/>
    <property type="match status" value="1"/>
</dbReference>
<evidence type="ECO:0000256" key="2">
    <source>
        <dbReference type="ARBA" id="ARBA00004370"/>
    </source>
</evidence>
<keyword evidence="8 10" id="KW-1133">Transmembrane helix</keyword>
<feature type="transmembrane region" description="Helical" evidence="10">
    <location>
        <begin position="12"/>
        <end position="35"/>
    </location>
</feature>
<dbReference type="Proteomes" id="UP000036890">
    <property type="component" value="Unassembled WGS sequence"/>
</dbReference>
<dbReference type="CDD" id="cd00075">
    <property type="entry name" value="HATPase"/>
    <property type="match status" value="1"/>
</dbReference>
<dbReference type="Pfam" id="PF08521">
    <property type="entry name" value="2CSK_N"/>
    <property type="match status" value="1"/>
</dbReference>
<dbReference type="InterPro" id="IPR003661">
    <property type="entry name" value="HisK_dim/P_dom"/>
</dbReference>
<dbReference type="PANTHER" id="PTHR45436">
    <property type="entry name" value="SENSOR HISTIDINE KINASE YKOH"/>
    <property type="match status" value="1"/>
</dbReference>
<organism evidence="12 13">
    <name type="scientific">Stenotrophomonas geniculata N1</name>
    <dbReference type="NCBI Taxonomy" id="1167641"/>
    <lineage>
        <taxon>Bacteria</taxon>
        <taxon>Pseudomonadati</taxon>
        <taxon>Pseudomonadota</taxon>
        <taxon>Gammaproteobacteria</taxon>
        <taxon>Lysobacterales</taxon>
        <taxon>Lysobacteraceae</taxon>
        <taxon>Stenotrophomonas</taxon>
    </lineage>
</organism>
<comment type="subcellular location">
    <subcellularLocation>
        <location evidence="2">Membrane</location>
    </subcellularLocation>
</comment>
<evidence type="ECO:0000256" key="3">
    <source>
        <dbReference type="ARBA" id="ARBA00012438"/>
    </source>
</evidence>
<dbReference type="EC" id="2.7.13.3" evidence="3"/>
<dbReference type="GO" id="GO:0005886">
    <property type="term" value="C:plasma membrane"/>
    <property type="evidence" value="ECO:0007669"/>
    <property type="project" value="TreeGrafter"/>
</dbReference>
<keyword evidence="7 12" id="KW-0418">Kinase</keyword>
<dbReference type="EMBL" id="AJLO02000025">
    <property type="protein sequence ID" value="KOE98789.1"/>
    <property type="molecule type" value="Genomic_DNA"/>
</dbReference>
<dbReference type="InterPro" id="IPR050428">
    <property type="entry name" value="TCS_sensor_his_kinase"/>
</dbReference>
<evidence type="ECO:0000256" key="4">
    <source>
        <dbReference type="ARBA" id="ARBA00022553"/>
    </source>
</evidence>
<dbReference type="CDD" id="cd00082">
    <property type="entry name" value="HisKA"/>
    <property type="match status" value="1"/>
</dbReference>
<name>A0A0L8A9H1_9GAMM</name>
<dbReference type="PRINTS" id="PR00344">
    <property type="entry name" value="BCTRLSENSOR"/>
</dbReference>
<feature type="domain" description="Histidine kinase" evidence="11">
    <location>
        <begin position="245"/>
        <end position="457"/>
    </location>
</feature>
<dbReference type="InterPro" id="IPR003594">
    <property type="entry name" value="HATPase_dom"/>
</dbReference>
<evidence type="ECO:0000256" key="10">
    <source>
        <dbReference type="SAM" id="Phobius"/>
    </source>
</evidence>
<dbReference type="InterPro" id="IPR005467">
    <property type="entry name" value="His_kinase_dom"/>
</dbReference>
<evidence type="ECO:0000256" key="6">
    <source>
        <dbReference type="ARBA" id="ARBA00022692"/>
    </source>
</evidence>
<keyword evidence="6 10" id="KW-0812">Transmembrane</keyword>
<dbReference type="InterPro" id="IPR036890">
    <property type="entry name" value="HATPase_C_sf"/>
</dbReference>
<dbReference type="GO" id="GO:0000155">
    <property type="term" value="F:phosphorelay sensor kinase activity"/>
    <property type="evidence" value="ECO:0007669"/>
    <property type="project" value="InterPro"/>
</dbReference>
<dbReference type="InterPro" id="IPR013727">
    <property type="entry name" value="2CSK_N"/>
</dbReference>
<dbReference type="Gene3D" id="1.10.287.130">
    <property type="match status" value="1"/>
</dbReference>
<comment type="catalytic activity">
    <reaction evidence="1">
        <text>ATP + protein L-histidine = ADP + protein N-phospho-L-histidine.</text>
        <dbReference type="EC" id="2.7.13.3"/>
    </reaction>
</comment>
<evidence type="ECO:0000313" key="13">
    <source>
        <dbReference type="Proteomes" id="UP000036890"/>
    </source>
</evidence>
<comment type="caution">
    <text evidence="12">The sequence shown here is derived from an EMBL/GenBank/DDBJ whole genome shotgun (WGS) entry which is preliminary data.</text>
</comment>
<evidence type="ECO:0000256" key="7">
    <source>
        <dbReference type="ARBA" id="ARBA00022777"/>
    </source>
</evidence>
<gene>
    <name evidence="12" type="ORF">W7K_12745</name>
</gene>
<dbReference type="SUPFAM" id="SSF55874">
    <property type="entry name" value="ATPase domain of HSP90 chaperone/DNA topoisomerase II/histidine kinase"/>
    <property type="match status" value="1"/>
</dbReference>
<reference evidence="12 13" key="1">
    <citation type="journal article" date="2012" name="J. Bacteriol.">
        <title>Genome sequence of a novel nicotine-degrading strain, Pseudomonas geniculata N1.</title>
        <authorList>
            <person name="Tang H."/>
            <person name="Yu H."/>
            <person name="Tai C."/>
            <person name="Huang K."/>
            <person name="Liu Y."/>
            <person name="Wang L."/>
            <person name="Yao Y."/>
            <person name="Wu G."/>
            <person name="Xu P."/>
        </authorList>
    </citation>
    <scope>NUCLEOTIDE SEQUENCE [LARGE SCALE GENOMIC DNA]</scope>
    <source>
        <strain evidence="12 13">N1</strain>
    </source>
</reference>
<evidence type="ECO:0000256" key="8">
    <source>
        <dbReference type="ARBA" id="ARBA00022989"/>
    </source>
</evidence>
<dbReference type="AlphaFoldDB" id="A0A0L8A9H1"/>
<dbReference type="OrthoDB" id="9804645at2"/>
<keyword evidence="4" id="KW-0597">Phosphoprotein</keyword>
<dbReference type="Gene3D" id="3.30.565.10">
    <property type="entry name" value="Histidine kinase-like ATPase, C-terminal domain"/>
    <property type="match status" value="1"/>
</dbReference>
<dbReference type="RefSeq" id="WP_010483178.1">
    <property type="nucleotide sequence ID" value="NZ_AJLO02000025.1"/>
</dbReference>
<evidence type="ECO:0000256" key="9">
    <source>
        <dbReference type="ARBA" id="ARBA00023136"/>
    </source>
</evidence>
<dbReference type="InterPro" id="IPR036097">
    <property type="entry name" value="HisK_dim/P_sf"/>
</dbReference>
<dbReference type="PANTHER" id="PTHR45436:SF1">
    <property type="entry name" value="SENSOR PROTEIN QSEC"/>
    <property type="match status" value="1"/>
</dbReference>
<evidence type="ECO:0000313" key="12">
    <source>
        <dbReference type="EMBL" id="KOE98789.1"/>
    </source>
</evidence>
<dbReference type="InterPro" id="IPR004358">
    <property type="entry name" value="Sig_transdc_His_kin-like_C"/>
</dbReference>
<keyword evidence="5" id="KW-0808">Transferase</keyword>
<feature type="transmembrane region" description="Helical" evidence="10">
    <location>
        <begin position="162"/>
        <end position="185"/>
    </location>
</feature>
<accession>A0A0L8A9H1</accession>
<evidence type="ECO:0000256" key="1">
    <source>
        <dbReference type="ARBA" id="ARBA00000085"/>
    </source>
</evidence>
<protein>
    <recommendedName>
        <fullName evidence="3">histidine kinase</fullName>
        <ecNumber evidence="3">2.7.13.3</ecNumber>
    </recommendedName>
</protein>
<dbReference type="SMART" id="SM00388">
    <property type="entry name" value="HisKA"/>
    <property type="match status" value="1"/>
</dbReference>
<dbReference type="Pfam" id="PF02518">
    <property type="entry name" value="HATPase_c"/>
    <property type="match status" value="1"/>
</dbReference>
<dbReference type="SUPFAM" id="SSF47384">
    <property type="entry name" value="Homodimeric domain of signal transducing histidine kinase"/>
    <property type="match status" value="1"/>
</dbReference>
<evidence type="ECO:0000256" key="5">
    <source>
        <dbReference type="ARBA" id="ARBA00022679"/>
    </source>
</evidence>